<evidence type="ECO:0000259" key="5">
    <source>
        <dbReference type="SMART" id="SM00062"/>
    </source>
</evidence>
<evidence type="ECO:0000256" key="4">
    <source>
        <dbReference type="SAM" id="SignalP"/>
    </source>
</evidence>
<dbReference type="AlphaFoldDB" id="A0A977L0V6"/>
<dbReference type="Gene3D" id="3.40.190.10">
    <property type="entry name" value="Periplasmic binding protein-like II"/>
    <property type="match status" value="2"/>
</dbReference>
<feature type="chain" id="PRO_5036926133" evidence="4">
    <location>
        <begin position="23"/>
        <end position="296"/>
    </location>
</feature>
<organism evidence="6">
    <name type="scientific">Woronichinia naegeliana WA131</name>
    <dbReference type="NCBI Taxonomy" id="2824559"/>
    <lineage>
        <taxon>Bacteria</taxon>
        <taxon>Bacillati</taxon>
        <taxon>Cyanobacteriota</taxon>
        <taxon>Cyanophyceae</taxon>
        <taxon>Synechococcales</taxon>
        <taxon>Coelosphaeriaceae</taxon>
        <taxon>Woronichinia</taxon>
    </lineage>
</organism>
<dbReference type="SUPFAM" id="SSF53850">
    <property type="entry name" value="Periplasmic binding protein-like II"/>
    <property type="match status" value="1"/>
</dbReference>
<sequence length="296" mass="32618">MKKALVALSVLIALSIPTPSWAGTVLDRIKQTGTINAGTRKDAVPFGYLDKKGQWVGYSVDILELIRKQAEKQLGKPIKLNLIEATAGDRFNKIKNGTIDVECASTTFTWKRTQEVDFSVSYFADGTKILTNPKSGMESLESLAGRKVGVIPNTTNERAIKLQQPAAQLVAVQDQSDGLAKLEKGEIEAFAGDGIVLEGLKKGAKNPKSLVVVPTLPYQYESYACSLPKDDSDWRNLVNYALVQYMEGIVSDQTAAVQVFDKWFGEDGVAPYPRDTINEYFQGIINGYEWIPIIDY</sequence>
<feature type="domain" description="Solute-binding protein family 3/N-terminal" evidence="5">
    <location>
        <begin position="34"/>
        <end position="267"/>
    </location>
</feature>
<dbReference type="InterPro" id="IPR001638">
    <property type="entry name" value="Solute-binding_3/MltF_N"/>
</dbReference>
<dbReference type="PANTHER" id="PTHR30085">
    <property type="entry name" value="AMINO ACID ABC TRANSPORTER PERMEASE"/>
    <property type="match status" value="1"/>
</dbReference>
<accession>A0A977L0V6</accession>
<keyword evidence="2" id="KW-0813">Transport</keyword>
<evidence type="ECO:0000256" key="2">
    <source>
        <dbReference type="ARBA" id="ARBA00022448"/>
    </source>
</evidence>
<dbReference type="CDD" id="cd13688">
    <property type="entry name" value="PBP2_GltI_DEBP"/>
    <property type="match status" value="1"/>
</dbReference>
<gene>
    <name evidence="6" type="ORF">KA717_13330</name>
</gene>
<dbReference type="EMBL" id="CP073041">
    <property type="protein sequence ID" value="UXE63511.1"/>
    <property type="molecule type" value="Genomic_DNA"/>
</dbReference>
<dbReference type="KEGG" id="wna:KA717_13330"/>
<protein>
    <submittedName>
        <fullName evidence="6">Amino acid ABC transporter substrate-binding protein</fullName>
    </submittedName>
</protein>
<dbReference type="InterPro" id="IPR051455">
    <property type="entry name" value="Bact_solute-bind_prot3"/>
</dbReference>
<feature type="signal peptide" evidence="4">
    <location>
        <begin position="1"/>
        <end position="22"/>
    </location>
</feature>
<dbReference type="InterPro" id="IPR026358">
    <property type="entry name" value="Orph_peri_GRRM"/>
</dbReference>
<evidence type="ECO:0000256" key="3">
    <source>
        <dbReference type="ARBA" id="ARBA00022729"/>
    </source>
</evidence>
<name>A0A977L0V6_9CYAN</name>
<proteinExistence type="inferred from homology"/>
<dbReference type="GO" id="GO:0030288">
    <property type="term" value="C:outer membrane-bounded periplasmic space"/>
    <property type="evidence" value="ECO:0007669"/>
    <property type="project" value="TreeGrafter"/>
</dbReference>
<reference evidence="6" key="1">
    <citation type="submission" date="2021-04" db="EMBL/GenBank/DDBJ databases">
        <title>Genome sequence of Woronichinia naegeliana from Washington state freshwater lake bloom.</title>
        <authorList>
            <person name="Dreher T.W."/>
        </authorList>
    </citation>
    <scope>NUCLEOTIDE SEQUENCE</scope>
    <source>
        <strain evidence="6">WA131</strain>
    </source>
</reference>
<comment type="similarity">
    <text evidence="1">Belongs to the bacterial solute-binding protein 3 family.</text>
</comment>
<dbReference type="NCBIfam" id="TIGR04262">
    <property type="entry name" value="orph_peri_GRRM"/>
    <property type="match status" value="1"/>
</dbReference>
<dbReference type="Pfam" id="PF00497">
    <property type="entry name" value="SBP_bac_3"/>
    <property type="match status" value="1"/>
</dbReference>
<dbReference type="SMART" id="SM00062">
    <property type="entry name" value="PBPb"/>
    <property type="match status" value="1"/>
</dbReference>
<evidence type="ECO:0000256" key="1">
    <source>
        <dbReference type="ARBA" id="ARBA00010333"/>
    </source>
</evidence>
<dbReference type="GO" id="GO:0006865">
    <property type="term" value="P:amino acid transport"/>
    <property type="evidence" value="ECO:0007669"/>
    <property type="project" value="TreeGrafter"/>
</dbReference>
<dbReference type="PANTHER" id="PTHR30085:SF6">
    <property type="entry name" value="ABC TRANSPORTER GLUTAMINE-BINDING PROTEIN GLNH"/>
    <property type="match status" value="1"/>
</dbReference>
<dbReference type="Proteomes" id="UP001065613">
    <property type="component" value="Chromosome"/>
</dbReference>
<dbReference type="GO" id="GO:0005576">
    <property type="term" value="C:extracellular region"/>
    <property type="evidence" value="ECO:0007669"/>
    <property type="project" value="TreeGrafter"/>
</dbReference>
<keyword evidence="3 4" id="KW-0732">Signal</keyword>
<evidence type="ECO:0000313" key="6">
    <source>
        <dbReference type="EMBL" id="UXE63511.1"/>
    </source>
</evidence>